<keyword evidence="8 16" id="KW-0274">FAD</keyword>
<dbReference type="InterPro" id="IPR011601">
    <property type="entry name" value="MurB_C"/>
</dbReference>
<dbReference type="InterPro" id="IPR016169">
    <property type="entry name" value="FAD-bd_PCMH_sub2"/>
</dbReference>
<keyword evidence="9 16" id="KW-0521">NADP</keyword>
<dbReference type="InterPro" id="IPR036318">
    <property type="entry name" value="FAD-bd_PCMH-like_sf"/>
</dbReference>
<comment type="pathway">
    <text evidence="4 16">Cell wall biogenesis; peptidoglycan biosynthesis.</text>
</comment>
<keyword evidence="11 16" id="KW-0573">Peptidoglycan synthesis</keyword>
<proteinExistence type="inferred from homology"/>
<keyword evidence="7 16" id="KW-0285">Flavoprotein</keyword>
<dbReference type="GO" id="GO:0071555">
    <property type="term" value="P:cell wall organization"/>
    <property type="evidence" value="ECO:0007669"/>
    <property type="project" value="UniProtKB-KW"/>
</dbReference>
<dbReference type="EC" id="1.3.1.98" evidence="16"/>
<evidence type="ECO:0000256" key="4">
    <source>
        <dbReference type="ARBA" id="ARBA00004752"/>
    </source>
</evidence>
<dbReference type="RefSeq" id="WP_009536677.1">
    <property type="nucleotide sequence ID" value="NZ_JH414504.1"/>
</dbReference>
<sequence>MEHLQGILLKEYTSFQVGGKAKDLYIPHSAEELEELLKRFHKEGRSFYVLGKGSNLLISDEGLEEPVILIRENLSGITFTPSGEEAVFTALSGTSLFELARFAEEKGYTGMEALSGIPGTVGGAVKMNAGAYNREIKDIFRSGSFFWKNGERIELDLGQMDFSYRHSAVEDDMVCLSASFLLQKGEAASIREKMEDYTTRRAEKQPLEMPSAGSTFKRPEGDYASRLIEQAGLRGFSLNHAGVSEKHCGFVVNLGGASAENIYSLIQEVIRIVKEKEGVQLEPEVKLWGKF</sequence>
<dbReference type="GO" id="GO:0009252">
    <property type="term" value="P:peptidoglycan biosynthetic process"/>
    <property type="evidence" value="ECO:0007669"/>
    <property type="project" value="UniProtKB-UniRule"/>
</dbReference>
<dbReference type="Pfam" id="PF02873">
    <property type="entry name" value="MurB_C"/>
    <property type="match status" value="1"/>
</dbReference>
<evidence type="ECO:0000256" key="1">
    <source>
        <dbReference type="ARBA" id="ARBA00001974"/>
    </source>
</evidence>
<evidence type="ECO:0000256" key="11">
    <source>
        <dbReference type="ARBA" id="ARBA00022984"/>
    </source>
</evidence>
<dbReference type="GO" id="GO:0071949">
    <property type="term" value="F:FAD binding"/>
    <property type="evidence" value="ECO:0007669"/>
    <property type="project" value="InterPro"/>
</dbReference>
<dbReference type="HOGENOM" id="CLU_035304_1_1_9"/>
<dbReference type="Gene3D" id="3.90.78.10">
    <property type="entry name" value="UDP-N-acetylenolpyruvoylglucosamine reductase, C-terminal domain"/>
    <property type="match status" value="1"/>
</dbReference>
<evidence type="ECO:0000256" key="16">
    <source>
        <dbReference type="HAMAP-Rule" id="MF_00037"/>
    </source>
</evidence>
<keyword evidence="19" id="KW-1185">Reference proteome</keyword>
<evidence type="ECO:0000256" key="3">
    <source>
        <dbReference type="ARBA" id="ARBA00004496"/>
    </source>
</evidence>
<gene>
    <name evidence="16" type="primary">murB</name>
    <name evidence="18" type="ORF">HMPREF9624_00836</name>
</gene>
<dbReference type="InterPro" id="IPR036635">
    <property type="entry name" value="MurB_C_sf"/>
</dbReference>
<evidence type="ECO:0000313" key="18">
    <source>
        <dbReference type="EMBL" id="EHL11503.1"/>
    </source>
</evidence>
<dbReference type="SUPFAM" id="SSF56194">
    <property type="entry name" value="Uridine diphospho-N-Acetylenolpyruvylglucosamine reductase, MurB, C-terminal domain"/>
    <property type="match status" value="1"/>
</dbReference>
<dbReference type="PROSITE" id="PS51387">
    <property type="entry name" value="FAD_PCMH"/>
    <property type="match status" value="1"/>
</dbReference>
<keyword evidence="14 16" id="KW-0961">Cell wall biogenesis/degradation</keyword>
<keyword evidence="10 16" id="KW-0133">Cell shape</keyword>
<evidence type="ECO:0000256" key="10">
    <source>
        <dbReference type="ARBA" id="ARBA00022960"/>
    </source>
</evidence>
<dbReference type="InterPro" id="IPR016167">
    <property type="entry name" value="FAD-bd_PCMH_sub1"/>
</dbReference>
<evidence type="ECO:0000256" key="12">
    <source>
        <dbReference type="ARBA" id="ARBA00023002"/>
    </source>
</evidence>
<evidence type="ECO:0000313" key="19">
    <source>
        <dbReference type="Proteomes" id="UP000003527"/>
    </source>
</evidence>
<evidence type="ECO:0000256" key="14">
    <source>
        <dbReference type="ARBA" id="ARBA00023316"/>
    </source>
</evidence>
<comment type="cofactor">
    <cofactor evidence="1 16">
        <name>FAD</name>
        <dbReference type="ChEBI" id="CHEBI:57692"/>
    </cofactor>
</comment>
<dbReference type="GO" id="GO:0005829">
    <property type="term" value="C:cytosol"/>
    <property type="evidence" value="ECO:0007669"/>
    <property type="project" value="TreeGrafter"/>
</dbReference>
<dbReference type="PANTHER" id="PTHR21071:SF4">
    <property type="entry name" value="UDP-N-ACETYLENOLPYRUVOYLGLUCOSAMINE REDUCTASE"/>
    <property type="match status" value="1"/>
</dbReference>
<dbReference type="NCBIfam" id="NF010480">
    <property type="entry name" value="PRK13905.1"/>
    <property type="match status" value="1"/>
</dbReference>
<keyword evidence="5 16" id="KW-0963">Cytoplasm</keyword>
<dbReference type="EMBL" id="AFZD01000017">
    <property type="protein sequence ID" value="EHL11503.1"/>
    <property type="molecule type" value="Genomic_DNA"/>
</dbReference>
<evidence type="ECO:0000256" key="15">
    <source>
        <dbReference type="ARBA" id="ARBA00048914"/>
    </source>
</evidence>
<dbReference type="PANTHER" id="PTHR21071">
    <property type="entry name" value="UDP-N-ACETYLENOLPYRUVOYLGLUCOSAMINE REDUCTASE"/>
    <property type="match status" value="1"/>
</dbReference>
<dbReference type="GO" id="GO:0051301">
    <property type="term" value="P:cell division"/>
    <property type="evidence" value="ECO:0007669"/>
    <property type="project" value="UniProtKB-KW"/>
</dbReference>
<comment type="function">
    <text evidence="2 16">Cell wall formation.</text>
</comment>
<dbReference type="UniPathway" id="UPA00219"/>
<dbReference type="InterPro" id="IPR003170">
    <property type="entry name" value="MurB"/>
</dbReference>
<comment type="subcellular location">
    <subcellularLocation>
        <location evidence="3 16">Cytoplasm</location>
    </subcellularLocation>
</comment>
<evidence type="ECO:0000259" key="17">
    <source>
        <dbReference type="PROSITE" id="PS51387"/>
    </source>
</evidence>
<accession>G9WVA2</accession>
<evidence type="ECO:0000256" key="2">
    <source>
        <dbReference type="ARBA" id="ARBA00003921"/>
    </source>
</evidence>
<dbReference type="PATRIC" id="fig|796944.3.peg.1562"/>
<evidence type="ECO:0000256" key="13">
    <source>
        <dbReference type="ARBA" id="ARBA00023306"/>
    </source>
</evidence>
<evidence type="ECO:0000256" key="6">
    <source>
        <dbReference type="ARBA" id="ARBA00022618"/>
    </source>
</evidence>
<dbReference type="InterPro" id="IPR016166">
    <property type="entry name" value="FAD-bd_PCMH"/>
</dbReference>
<feature type="active site" description="Proton donor" evidence="16">
    <location>
        <position position="214"/>
    </location>
</feature>
<dbReference type="HAMAP" id="MF_00037">
    <property type="entry name" value="MurB"/>
    <property type="match status" value="1"/>
</dbReference>
<feature type="domain" description="FAD-binding PCMH-type" evidence="17">
    <location>
        <begin position="17"/>
        <end position="185"/>
    </location>
</feature>
<dbReference type="SUPFAM" id="SSF56176">
    <property type="entry name" value="FAD-binding/transporter-associated domain-like"/>
    <property type="match status" value="1"/>
</dbReference>
<evidence type="ECO:0000256" key="5">
    <source>
        <dbReference type="ARBA" id="ARBA00022490"/>
    </source>
</evidence>
<keyword evidence="13 16" id="KW-0131">Cell cycle</keyword>
<dbReference type="Gene3D" id="3.30.465.10">
    <property type="match status" value="1"/>
</dbReference>
<dbReference type="Proteomes" id="UP000003527">
    <property type="component" value="Unassembled WGS sequence"/>
</dbReference>
<name>G9WVA2_9FIRM</name>
<dbReference type="AlphaFoldDB" id="G9WVA2"/>
<evidence type="ECO:0000256" key="7">
    <source>
        <dbReference type="ARBA" id="ARBA00022630"/>
    </source>
</evidence>
<organism evidence="18 19">
    <name type="scientific">Oribacterium asaccharolyticum ACB7</name>
    <dbReference type="NCBI Taxonomy" id="796944"/>
    <lineage>
        <taxon>Bacteria</taxon>
        <taxon>Bacillati</taxon>
        <taxon>Bacillota</taxon>
        <taxon>Clostridia</taxon>
        <taxon>Lachnospirales</taxon>
        <taxon>Lachnospiraceae</taxon>
        <taxon>Oribacterium</taxon>
    </lineage>
</organism>
<keyword evidence="12 16" id="KW-0560">Oxidoreductase</keyword>
<evidence type="ECO:0000256" key="9">
    <source>
        <dbReference type="ARBA" id="ARBA00022857"/>
    </source>
</evidence>
<reference evidence="18 19" key="1">
    <citation type="submission" date="2011-08" db="EMBL/GenBank/DDBJ databases">
        <title>The Genome Sequence of Oribacterium sp. ACB7.</title>
        <authorList>
            <consortium name="The Broad Institute Genome Sequencing Platform"/>
            <person name="Earl A."/>
            <person name="Ward D."/>
            <person name="Feldgarden M."/>
            <person name="Gevers D."/>
            <person name="Sizova M."/>
            <person name="Hazen A."/>
            <person name="Epstein S."/>
            <person name="Young S.K."/>
            <person name="Zeng Q."/>
            <person name="Gargeya S."/>
            <person name="Fitzgerald M."/>
            <person name="Haas B."/>
            <person name="Abouelleil A."/>
            <person name="Alvarado L."/>
            <person name="Arachchi H.M."/>
            <person name="Berlin A."/>
            <person name="Brown A."/>
            <person name="Chapman S.B."/>
            <person name="Chen Z."/>
            <person name="Dunbar C."/>
            <person name="Freedman E."/>
            <person name="Gearin G."/>
            <person name="Gellesch M."/>
            <person name="Goldberg J."/>
            <person name="Griggs A."/>
            <person name="Gujja S."/>
            <person name="Heiman D."/>
            <person name="Howarth C."/>
            <person name="Larson L."/>
            <person name="Lui A."/>
            <person name="MacDonald P.J.P."/>
            <person name="Montmayeur A."/>
            <person name="Murphy C."/>
            <person name="Neiman D."/>
            <person name="Pearson M."/>
            <person name="Priest M."/>
            <person name="Roberts A."/>
            <person name="Saif S."/>
            <person name="Shea T."/>
            <person name="Shenoy N."/>
            <person name="Sisk P."/>
            <person name="Stolte C."/>
            <person name="Sykes S."/>
            <person name="Wortman J."/>
            <person name="Nusbaum C."/>
            <person name="Birren B."/>
        </authorList>
    </citation>
    <scope>NUCLEOTIDE SEQUENCE [LARGE SCALE GENOMIC DNA]</scope>
    <source>
        <strain evidence="18 19">ACB7</strain>
    </source>
</reference>
<evidence type="ECO:0000256" key="8">
    <source>
        <dbReference type="ARBA" id="ARBA00022827"/>
    </source>
</evidence>
<protein>
    <recommendedName>
        <fullName evidence="16">UDP-N-acetylenolpyruvoylglucosamine reductase</fullName>
        <ecNumber evidence="16">1.3.1.98</ecNumber>
    </recommendedName>
    <alternativeName>
        <fullName evidence="16">UDP-N-acetylmuramate dehydrogenase</fullName>
    </alternativeName>
</protein>
<dbReference type="InterPro" id="IPR006094">
    <property type="entry name" value="Oxid_FAD_bind_N"/>
</dbReference>
<dbReference type="Pfam" id="PF01565">
    <property type="entry name" value="FAD_binding_4"/>
    <property type="match status" value="1"/>
</dbReference>
<dbReference type="GO" id="GO:0008762">
    <property type="term" value="F:UDP-N-acetylmuramate dehydrogenase activity"/>
    <property type="evidence" value="ECO:0007669"/>
    <property type="project" value="UniProtKB-UniRule"/>
</dbReference>
<comment type="similarity">
    <text evidence="16">Belongs to the MurB family.</text>
</comment>
<feature type="active site" evidence="16">
    <location>
        <position position="165"/>
    </location>
</feature>
<keyword evidence="6 16" id="KW-0132">Cell division</keyword>
<dbReference type="NCBIfam" id="TIGR00179">
    <property type="entry name" value="murB"/>
    <property type="match status" value="1"/>
</dbReference>
<comment type="catalytic activity">
    <reaction evidence="15 16">
        <text>UDP-N-acetyl-alpha-D-muramate + NADP(+) = UDP-N-acetyl-3-O-(1-carboxyvinyl)-alpha-D-glucosamine + NADPH + H(+)</text>
        <dbReference type="Rhea" id="RHEA:12248"/>
        <dbReference type="ChEBI" id="CHEBI:15378"/>
        <dbReference type="ChEBI" id="CHEBI:57783"/>
        <dbReference type="ChEBI" id="CHEBI:58349"/>
        <dbReference type="ChEBI" id="CHEBI:68483"/>
        <dbReference type="ChEBI" id="CHEBI:70757"/>
        <dbReference type="EC" id="1.3.1.98"/>
    </reaction>
</comment>
<feature type="active site" evidence="16">
    <location>
        <position position="284"/>
    </location>
</feature>
<dbReference type="GO" id="GO:0008360">
    <property type="term" value="P:regulation of cell shape"/>
    <property type="evidence" value="ECO:0007669"/>
    <property type="project" value="UniProtKB-KW"/>
</dbReference>
<dbReference type="Gene3D" id="3.30.43.10">
    <property type="entry name" value="Uridine Diphospho-n-acetylenolpyruvylglucosamine Reductase, domain 2"/>
    <property type="match status" value="1"/>
</dbReference>
<comment type="caution">
    <text evidence="18">The sequence shown here is derived from an EMBL/GenBank/DDBJ whole genome shotgun (WGS) entry which is preliminary data.</text>
</comment>